<protein>
    <submittedName>
        <fullName evidence="1">Uncharacterized protein</fullName>
    </submittedName>
</protein>
<gene>
    <name evidence="1" type="ORF">B7P43_G06908</name>
</gene>
<organism evidence="1 2">
    <name type="scientific">Cryptotermes secundus</name>
    <dbReference type="NCBI Taxonomy" id="105785"/>
    <lineage>
        <taxon>Eukaryota</taxon>
        <taxon>Metazoa</taxon>
        <taxon>Ecdysozoa</taxon>
        <taxon>Arthropoda</taxon>
        <taxon>Hexapoda</taxon>
        <taxon>Insecta</taxon>
        <taxon>Pterygota</taxon>
        <taxon>Neoptera</taxon>
        <taxon>Polyneoptera</taxon>
        <taxon>Dictyoptera</taxon>
        <taxon>Blattodea</taxon>
        <taxon>Blattoidea</taxon>
        <taxon>Termitoidae</taxon>
        <taxon>Kalotermitidae</taxon>
        <taxon>Cryptotermitinae</taxon>
        <taxon>Cryptotermes</taxon>
    </lineage>
</organism>
<dbReference type="AlphaFoldDB" id="A0A2J7PN86"/>
<name>A0A2J7PN86_9NEOP</name>
<sequence>MLRYNYTAPLQEVLCTRRLVTNCSRYLHCHEVTLPIEAEQVRRNTAQYTVQN</sequence>
<dbReference type="EMBL" id="NEVH01023957">
    <property type="protein sequence ID" value="PNF17787.1"/>
    <property type="molecule type" value="Genomic_DNA"/>
</dbReference>
<comment type="caution">
    <text evidence="1">The sequence shown here is derived from an EMBL/GenBank/DDBJ whole genome shotgun (WGS) entry which is preliminary data.</text>
</comment>
<evidence type="ECO:0000313" key="2">
    <source>
        <dbReference type="Proteomes" id="UP000235965"/>
    </source>
</evidence>
<reference evidence="1 2" key="1">
    <citation type="submission" date="2017-12" db="EMBL/GenBank/DDBJ databases">
        <title>Hemimetabolous genomes reveal molecular basis of termite eusociality.</title>
        <authorList>
            <person name="Harrison M.C."/>
            <person name="Jongepier E."/>
            <person name="Robertson H.M."/>
            <person name="Arning N."/>
            <person name="Bitard-Feildel T."/>
            <person name="Chao H."/>
            <person name="Childers C.P."/>
            <person name="Dinh H."/>
            <person name="Doddapaneni H."/>
            <person name="Dugan S."/>
            <person name="Gowin J."/>
            <person name="Greiner C."/>
            <person name="Han Y."/>
            <person name="Hu H."/>
            <person name="Hughes D.S.T."/>
            <person name="Huylmans A.-K."/>
            <person name="Kemena C."/>
            <person name="Kremer L.P.M."/>
            <person name="Lee S.L."/>
            <person name="Lopez-Ezquerra A."/>
            <person name="Mallet L."/>
            <person name="Monroy-Kuhn J.M."/>
            <person name="Moser A."/>
            <person name="Murali S.C."/>
            <person name="Muzny D.M."/>
            <person name="Otani S."/>
            <person name="Piulachs M.-D."/>
            <person name="Poelchau M."/>
            <person name="Qu J."/>
            <person name="Schaub F."/>
            <person name="Wada-Katsumata A."/>
            <person name="Worley K.C."/>
            <person name="Xie Q."/>
            <person name="Ylla G."/>
            <person name="Poulsen M."/>
            <person name="Gibbs R.A."/>
            <person name="Schal C."/>
            <person name="Richards S."/>
            <person name="Belles X."/>
            <person name="Korb J."/>
            <person name="Bornberg-Bauer E."/>
        </authorList>
    </citation>
    <scope>NUCLEOTIDE SEQUENCE [LARGE SCALE GENOMIC DNA]</scope>
    <source>
        <tissue evidence="1">Whole body</tissue>
    </source>
</reference>
<proteinExistence type="predicted"/>
<dbReference type="Proteomes" id="UP000235965">
    <property type="component" value="Unassembled WGS sequence"/>
</dbReference>
<evidence type="ECO:0000313" key="1">
    <source>
        <dbReference type="EMBL" id="PNF17787.1"/>
    </source>
</evidence>
<dbReference type="InParanoid" id="A0A2J7PN86"/>
<accession>A0A2J7PN86</accession>
<keyword evidence="2" id="KW-1185">Reference proteome</keyword>